<gene>
    <name evidence="2" type="ORF">CMUS01_13265</name>
</gene>
<feature type="region of interest" description="Disordered" evidence="1">
    <location>
        <begin position="51"/>
        <end position="70"/>
    </location>
</feature>
<sequence>MGGLAIAGAQIAQIGQGNEPLNYGNAEVIKTLKADMELWWEKTTQDGDRLEYVRPPRYSGPQAPYQAVLA</sequence>
<keyword evidence="3" id="KW-1185">Reference proteome</keyword>
<protein>
    <submittedName>
        <fullName evidence="2">Uncharacterized protein</fullName>
    </submittedName>
</protein>
<proteinExistence type="predicted"/>
<evidence type="ECO:0000313" key="3">
    <source>
        <dbReference type="Proteomes" id="UP000639643"/>
    </source>
</evidence>
<reference evidence="2" key="1">
    <citation type="journal article" date="2020" name="Phytopathology">
        <title>Genome Sequence Resources of Colletotrichum truncatum, C. plurivorum, C. musicola, and C. sojae: Four Species Pathogenic to Soybean (Glycine max).</title>
        <authorList>
            <person name="Rogerio F."/>
            <person name="Boufleur T.R."/>
            <person name="Ciampi-Guillardi M."/>
            <person name="Sukno S.A."/>
            <person name="Thon M.R."/>
            <person name="Massola Junior N.S."/>
            <person name="Baroncelli R."/>
        </authorList>
    </citation>
    <scope>NUCLEOTIDE SEQUENCE</scope>
    <source>
        <strain evidence="2">LFN0074</strain>
    </source>
</reference>
<name>A0A8H6MX31_9PEZI</name>
<comment type="caution">
    <text evidence="2">The sequence shown here is derived from an EMBL/GenBank/DDBJ whole genome shotgun (WGS) entry which is preliminary data.</text>
</comment>
<dbReference type="Proteomes" id="UP000639643">
    <property type="component" value="Unassembled WGS sequence"/>
</dbReference>
<dbReference type="EMBL" id="WIGM01000818">
    <property type="protein sequence ID" value="KAF6811396.1"/>
    <property type="molecule type" value="Genomic_DNA"/>
</dbReference>
<dbReference type="AlphaFoldDB" id="A0A8H6MX31"/>
<organism evidence="2 3">
    <name type="scientific">Colletotrichum musicola</name>
    <dbReference type="NCBI Taxonomy" id="2175873"/>
    <lineage>
        <taxon>Eukaryota</taxon>
        <taxon>Fungi</taxon>
        <taxon>Dikarya</taxon>
        <taxon>Ascomycota</taxon>
        <taxon>Pezizomycotina</taxon>
        <taxon>Sordariomycetes</taxon>
        <taxon>Hypocreomycetidae</taxon>
        <taxon>Glomerellales</taxon>
        <taxon>Glomerellaceae</taxon>
        <taxon>Colletotrichum</taxon>
        <taxon>Colletotrichum orchidearum species complex</taxon>
    </lineage>
</organism>
<accession>A0A8H6MX31</accession>
<evidence type="ECO:0000313" key="2">
    <source>
        <dbReference type="EMBL" id="KAF6811396.1"/>
    </source>
</evidence>
<evidence type="ECO:0000256" key="1">
    <source>
        <dbReference type="SAM" id="MobiDB-lite"/>
    </source>
</evidence>